<dbReference type="Pfam" id="PF14526">
    <property type="entry name" value="Cass2"/>
    <property type="match status" value="1"/>
</dbReference>
<feature type="domain" description="AraC effector-binding" evidence="1">
    <location>
        <begin position="7"/>
        <end position="150"/>
    </location>
</feature>
<gene>
    <name evidence="2" type="ORF">ICC18_19385</name>
</gene>
<evidence type="ECO:0000313" key="3">
    <source>
        <dbReference type="Proteomes" id="UP000650466"/>
    </source>
</evidence>
<dbReference type="Gene3D" id="3.20.80.10">
    <property type="entry name" value="Regulatory factor, effector binding domain"/>
    <property type="match status" value="1"/>
</dbReference>
<reference evidence="2" key="1">
    <citation type="submission" date="2020-09" db="EMBL/GenBank/DDBJ databases">
        <title>Draft Genome Sequence of Paenibacillus sp. WST5.</title>
        <authorList>
            <person name="Bao Z."/>
        </authorList>
    </citation>
    <scope>NUCLEOTIDE SEQUENCE</scope>
    <source>
        <strain evidence="2">WST5</strain>
    </source>
</reference>
<keyword evidence="3" id="KW-1185">Reference proteome</keyword>
<evidence type="ECO:0000259" key="1">
    <source>
        <dbReference type="SMART" id="SM00871"/>
    </source>
</evidence>
<sequence>MTILHEAKVELLALPQIHMIGIPVTCTFEGDNKRIIEETKKRLLARLPEISNALHPERYVCPHFAAETMFTYIISLEVSDLSHIPEGMMGYTLPAYSYAKTRCSGDPYEAIHTYLQQQGLHSKAKALAFEVYHVDNPKWPEEVDVYVPYERK</sequence>
<dbReference type="InterPro" id="IPR010499">
    <property type="entry name" value="AraC_E-bd"/>
</dbReference>
<dbReference type="SMART" id="SM00871">
    <property type="entry name" value="AraC_E_bind"/>
    <property type="match status" value="1"/>
</dbReference>
<dbReference type="RefSeq" id="WP_188176081.1">
    <property type="nucleotide sequence ID" value="NZ_JACVVD010000007.1"/>
</dbReference>
<organism evidence="2 3">
    <name type="scientific">Paenibacillus sedimenti</name>
    <dbReference type="NCBI Taxonomy" id="2770274"/>
    <lineage>
        <taxon>Bacteria</taxon>
        <taxon>Bacillati</taxon>
        <taxon>Bacillota</taxon>
        <taxon>Bacilli</taxon>
        <taxon>Bacillales</taxon>
        <taxon>Paenibacillaceae</taxon>
        <taxon>Paenibacillus</taxon>
    </lineage>
</organism>
<name>A0A926KU50_9BACL</name>
<dbReference type="InterPro" id="IPR029441">
    <property type="entry name" value="Cass2"/>
</dbReference>
<dbReference type="SUPFAM" id="SSF55136">
    <property type="entry name" value="Probable bacterial effector-binding domain"/>
    <property type="match status" value="1"/>
</dbReference>
<dbReference type="Proteomes" id="UP000650466">
    <property type="component" value="Unassembled WGS sequence"/>
</dbReference>
<dbReference type="InterPro" id="IPR011256">
    <property type="entry name" value="Reg_factor_effector_dom_sf"/>
</dbReference>
<evidence type="ECO:0000313" key="2">
    <source>
        <dbReference type="EMBL" id="MBD0382283.1"/>
    </source>
</evidence>
<accession>A0A926KU50</accession>
<comment type="caution">
    <text evidence="2">The sequence shown here is derived from an EMBL/GenBank/DDBJ whole genome shotgun (WGS) entry which is preliminary data.</text>
</comment>
<protein>
    <submittedName>
        <fullName evidence="2">Effector binding domain-containing protein</fullName>
    </submittedName>
</protein>
<dbReference type="AlphaFoldDB" id="A0A926KU50"/>
<dbReference type="EMBL" id="JACVVD010000007">
    <property type="protein sequence ID" value="MBD0382283.1"/>
    <property type="molecule type" value="Genomic_DNA"/>
</dbReference>
<proteinExistence type="predicted"/>